<dbReference type="SUPFAM" id="SSF55961">
    <property type="entry name" value="Bet v1-like"/>
    <property type="match status" value="1"/>
</dbReference>
<protein>
    <submittedName>
        <fullName evidence="4">Cyclase/dehydrase</fullName>
    </submittedName>
</protein>
<dbReference type="InterPro" id="IPR044996">
    <property type="entry name" value="COQ10-like"/>
</dbReference>
<evidence type="ECO:0000256" key="2">
    <source>
        <dbReference type="ARBA" id="ARBA00022649"/>
    </source>
</evidence>
<comment type="similarity">
    <text evidence="1">Belongs to the ribosome association toxin RatA family.</text>
</comment>
<dbReference type="PANTHER" id="PTHR12901:SF10">
    <property type="entry name" value="COENZYME Q-BINDING PROTEIN COQ10, MITOCHONDRIAL"/>
    <property type="match status" value="1"/>
</dbReference>
<evidence type="ECO:0000313" key="5">
    <source>
        <dbReference type="Proteomes" id="UP000243679"/>
    </source>
</evidence>
<accession>A0A1Q2SNS9</accession>
<evidence type="ECO:0000313" key="4">
    <source>
        <dbReference type="EMBL" id="BAW80798.1"/>
    </source>
</evidence>
<keyword evidence="2" id="KW-1277">Toxin-antitoxin system</keyword>
<reference evidence="4 5" key="1">
    <citation type="journal article" date="2017" name="ISME J.">
        <title>An acid-tolerant ammonia-oxidizing ?-proteobacterium from soil.</title>
        <authorList>
            <person name="Hayatsu M."/>
            <person name="Tago K."/>
            <person name="Uchiyama I."/>
            <person name="Toyoda A."/>
            <person name="Wang Y."/>
            <person name="Shimomura Y."/>
            <person name="Okubo T."/>
            <person name="Kurisu F."/>
            <person name="Hirono Y."/>
            <person name="Nonaka K."/>
            <person name="Akiyama H."/>
            <person name="Itoh T."/>
            <person name="Takami H."/>
        </authorList>
    </citation>
    <scope>NUCLEOTIDE SEQUENCE [LARGE SCALE GENOMIC DNA]</scope>
    <source>
        <strain evidence="4 5">TAO100</strain>
    </source>
</reference>
<dbReference type="Proteomes" id="UP000243679">
    <property type="component" value="Chromosome"/>
</dbReference>
<dbReference type="KEGG" id="ntt:TAO_1428"/>
<feature type="domain" description="Coenzyme Q-binding protein COQ10 START" evidence="3">
    <location>
        <begin position="10"/>
        <end position="137"/>
    </location>
</feature>
<dbReference type="InterPro" id="IPR023393">
    <property type="entry name" value="START-like_dom_sf"/>
</dbReference>
<dbReference type="OrthoDB" id="9804759at2"/>
<dbReference type="GO" id="GO:0045333">
    <property type="term" value="P:cellular respiration"/>
    <property type="evidence" value="ECO:0007669"/>
    <property type="project" value="InterPro"/>
</dbReference>
<dbReference type="CDD" id="cd07813">
    <property type="entry name" value="COQ10p_like"/>
    <property type="match status" value="1"/>
</dbReference>
<name>A0A1Q2SNS9_9GAMM</name>
<dbReference type="InterPro" id="IPR005031">
    <property type="entry name" value="COQ10_START"/>
</dbReference>
<organism evidence="4 5">
    <name type="scientific">Candidatus Nitrosoglobus terrae</name>
    <dbReference type="NCBI Taxonomy" id="1630141"/>
    <lineage>
        <taxon>Bacteria</taxon>
        <taxon>Pseudomonadati</taxon>
        <taxon>Pseudomonadota</taxon>
        <taxon>Gammaproteobacteria</taxon>
        <taxon>Chromatiales</taxon>
        <taxon>Chromatiaceae</taxon>
        <taxon>Candidatus Nitrosoglobus</taxon>
    </lineage>
</organism>
<dbReference type="Pfam" id="PF03364">
    <property type="entry name" value="Polyketide_cyc"/>
    <property type="match status" value="1"/>
</dbReference>
<evidence type="ECO:0000256" key="1">
    <source>
        <dbReference type="ARBA" id="ARBA00008918"/>
    </source>
</evidence>
<gene>
    <name evidence="4" type="ORF">TAO_1428</name>
</gene>
<proteinExistence type="inferred from homology"/>
<evidence type="ECO:0000259" key="3">
    <source>
        <dbReference type="Pfam" id="PF03364"/>
    </source>
</evidence>
<dbReference type="AlphaFoldDB" id="A0A1Q2SNS9"/>
<dbReference type="GO" id="GO:0048039">
    <property type="term" value="F:ubiquinone binding"/>
    <property type="evidence" value="ECO:0007669"/>
    <property type="project" value="InterPro"/>
</dbReference>
<dbReference type="PANTHER" id="PTHR12901">
    <property type="entry name" value="SPERM PROTEIN HOMOLOG"/>
    <property type="match status" value="1"/>
</dbReference>
<sequence>MTTLNRNALVPYTTTEMFALVNDIESYPQFLPWCRSTQVHSRDQDNVYATIELAQGVIHKSFTTHNRLQQNKMIEMRLVKGPFRHLEGLWRFDPIGEVGEGCRVSLAMEFEFSNRVISLALGPIFNEIVASLVDAFCKRARDYYGQR</sequence>
<keyword evidence="5" id="KW-1185">Reference proteome</keyword>
<dbReference type="EMBL" id="AP014836">
    <property type="protein sequence ID" value="BAW80798.1"/>
    <property type="molecule type" value="Genomic_DNA"/>
</dbReference>
<dbReference type="RefSeq" id="WP_096527302.1">
    <property type="nucleotide sequence ID" value="NZ_AP014836.1"/>
</dbReference>
<dbReference type="Gene3D" id="3.30.530.20">
    <property type="match status" value="1"/>
</dbReference>